<protein>
    <submittedName>
        <fullName evidence="3">DUF427 domain-containing protein</fullName>
    </submittedName>
</protein>
<sequence>MPRPRPEPAGPGQESVWDYPRPPRAEPDHRRAVLRHGGVVVADTTDLVRVLETSHPPTFYLPRTAFGAFLTPVEKTTFCEWKGVARYVDVVVPGAEPLREVGWWYPEPDRRYPELRDRVAVYAAPFDEITLDGMTVVPQPGGFYGGWVTPEVVGPFKGGPGSWGW</sequence>
<feature type="region of interest" description="Disordered" evidence="1">
    <location>
        <begin position="1"/>
        <end position="24"/>
    </location>
</feature>
<dbReference type="Pfam" id="PF04248">
    <property type="entry name" value="NTP_transf_9"/>
    <property type="match status" value="1"/>
</dbReference>
<evidence type="ECO:0000313" key="3">
    <source>
        <dbReference type="EMBL" id="QNG53988.1"/>
    </source>
</evidence>
<dbReference type="AlphaFoldDB" id="A0A7G7MMH7"/>
<dbReference type="PANTHER" id="PTHR43058">
    <property type="entry name" value="SLR0655 PROTEIN"/>
    <property type="match status" value="1"/>
</dbReference>
<dbReference type="KEGG" id="ppel:H6H00_08785"/>
<proteinExistence type="predicted"/>
<dbReference type="PANTHER" id="PTHR43058:SF1">
    <property type="entry name" value="DUF427 DOMAIN-CONTAINING PROTEIN"/>
    <property type="match status" value="1"/>
</dbReference>
<dbReference type="Gene3D" id="2.170.150.40">
    <property type="entry name" value="Domain of unknown function (DUF427)"/>
    <property type="match status" value="1"/>
</dbReference>
<accession>A0A7G7MMH7</accession>
<organism evidence="3 4">
    <name type="scientific">Pseudonocardia petroleophila</name>
    <dbReference type="NCBI Taxonomy" id="37331"/>
    <lineage>
        <taxon>Bacteria</taxon>
        <taxon>Bacillati</taxon>
        <taxon>Actinomycetota</taxon>
        <taxon>Actinomycetes</taxon>
        <taxon>Pseudonocardiales</taxon>
        <taxon>Pseudonocardiaceae</taxon>
        <taxon>Pseudonocardia</taxon>
    </lineage>
</organism>
<evidence type="ECO:0000259" key="2">
    <source>
        <dbReference type="Pfam" id="PF04248"/>
    </source>
</evidence>
<dbReference type="InterPro" id="IPR038694">
    <property type="entry name" value="DUF427_sf"/>
</dbReference>
<feature type="domain" description="DUF427" evidence="2">
    <location>
        <begin position="35"/>
        <end position="123"/>
    </location>
</feature>
<evidence type="ECO:0000313" key="4">
    <source>
        <dbReference type="Proteomes" id="UP000515728"/>
    </source>
</evidence>
<evidence type="ECO:0000256" key="1">
    <source>
        <dbReference type="SAM" id="MobiDB-lite"/>
    </source>
</evidence>
<keyword evidence="4" id="KW-1185">Reference proteome</keyword>
<dbReference type="RefSeq" id="WP_185720812.1">
    <property type="nucleotide sequence ID" value="NZ_BAAAWI010000001.1"/>
</dbReference>
<dbReference type="EMBL" id="CP060131">
    <property type="protein sequence ID" value="QNG53988.1"/>
    <property type="molecule type" value="Genomic_DNA"/>
</dbReference>
<gene>
    <name evidence="3" type="ORF">H6H00_08785</name>
</gene>
<name>A0A7G7MMH7_9PSEU</name>
<dbReference type="Proteomes" id="UP000515728">
    <property type="component" value="Chromosome"/>
</dbReference>
<reference evidence="3 4" key="1">
    <citation type="submission" date="2020-08" db="EMBL/GenBank/DDBJ databases">
        <authorList>
            <person name="Mo P."/>
        </authorList>
    </citation>
    <scope>NUCLEOTIDE SEQUENCE [LARGE SCALE GENOMIC DNA]</scope>
    <source>
        <strain evidence="3 4">CGMCC 4.1532</strain>
    </source>
</reference>
<dbReference type="InterPro" id="IPR007361">
    <property type="entry name" value="DUF427"/>
</dbReference>